<protein>
    <submittedName>
        <fullName evidence="5">Peptide zinc metalloprotease protein</fullName>
    </submittedName>
</protein>
<proteinExistence type="predicted"/>
<keyword evidence="2 3" id="KW-0175">Coiled coil</keyword>
<keyword evidence="5" id="KW-0482">Metalloprotease</keyword>
<keyword evidence="5" id="KW-0645">Protease</keyword>
<dbReference type="AlphaFoldDB" id="A0A7R6SW71"/>
<keyword evidence="4" id="KW-0812">Transmembrane</keyword>
<dbReference type="KEGG" id="njp:NEJAP_2188"/>
<keyword evidence="4" id="KW-1133">Transmembrane helix</keyword>
<feature type="transmembrane region" description="Helical" evidence="4">
    <location>
        <begin position="150"/>
        <end position="169"/>
    </location>
</feature>
<feature type="coiled-coil region" evidence="3">
    <location>
        <begin position="486"/>
        <end position="513"/>
    </location>
</feature>
<sequence>MSEVDTVISIDYLMGTVFHADLQMKYIEQETTEGSWFVVSDSEKIHYFRCNKNVINFIKLFDGCKKLSEVLHEAIEDNNFKDGCLNKDDISPVILKLLSMGILYEDGKELEKKHWIKNLKQPMAIKVPLFDPNRLLDFLSVVGDVLLNKYFLFFYAVLFFYSLSLIPTHASEVSYHWDTRFFDPINIFCMLFIYPVLKALHEIGHGLTLKHFGGESKECGIIFLVLMPLPYINTSSSYLFSDKYQRVLVGLSGMLVELLLAMIAWVAWCYSDNVGIVSDILFDIAFIGSFSALVFNLNPLMKFDGYYVLSDVLSIVNLNNRSRQLVGSLFIKHVLKLTKKTDYIAKFEYKWLLLYGVLAIPYRIFISLFIVFYLGSKFFVFGVLLAAWVVVQQMLLPLFRGFVGTYKLAKREKRIGWFFTVLLGSIGVCFILGMAMKFQYGISPSGVVLLNESQQLRAGQEGVITHVFVRHGGHVVAGQKILRMENSSLSNKVSDLKIDIEELTARYDEVRVKDLLTAADLFDQRKGMFLELLEAEKQLNKLEIVAESEGVFVSPRLQDAQGSFVKKGAVVGMVHDQTPLVVTVIVDQIDIDNIRQQLSHISVVLTSTPGVVYRGELLSIVPAASDQLPSRYLGSLEGGDIAVDGSDRSGTKAMRNNFVVQVSVIQESHVSHKPATAQLKFVFNESSFLSRFVSWFEANWSRNFNENY</sequence>
<evidence type="ECO:0000256" key="1">
    <source>
        <dbReference type="ARBA" id="ARBA00004196"/>
    </source>
</evidence>
<feature type="transmembrane region" description="Helical" evidence="4">
    <location>
        <begin position="415"/>
        <end position="436"/>
    </location>
</feature>
<accession>A0A7R6SW71</accession>
<dbReference type="GO" id="GO:0008237">
    <property type="term" value="F:metallopeptidase activity"/>
    <property type="evidence" value="ECO:0007669"/>
    <property type="project" value="UniProtKB-KW"/>
</dbReference>
<dbReference type="GO" id="GO:0006508">
    <property type="term" value="P:proteolysis"/>
    <property type="evidence" value="ECO:0007669"/>
    <property type="project" value="UniProtKB-KW"/>
</dbReference>
<keyword evidence="4" id="KW-0472">Membrane</keyword>
<reference evidence="5 6" key="1">
    <citation type="journal article" date="2008" name="Int. J. Syst. Evol. Microbiol.">
        <title>Neptunomonas japonica sp. nov., an Osedax japonicus symbiont-like bacterium isolated from sediment adjacent to sperm whale carcasses off Kagoshima, Japan.</title>
        <authorList>
            <person name="Miyazaki M."/>
            <person name="Nogi Y."/>
            <person name="Fujiwara Y."/>
            <person name="Kawato M."/>
            <person name="Kubokawa K."/>
            <person name="Horikoshi K."/>
        </authorList>
    </citation>
    <scope>NUCLEOTIDE SEQUENCE [LARGE SCALE GENOMIC DNA]</scope>
    <source>
        <strain evidence="5 6">JAMM 1380</strain>
    </source>
</reference>
<evidence type="ECO:0000313" key="6">
    <source>
        <dbReference type="Proteomes" id="UP000595332"/>
    </source>
</evidence>
<gene>
    <name evidence="5" type="ORF">NEJAP_2188</name>
</gene>
<dbReference type="InterPro" id="IPR050465">
    <property type="entry name" value="UPF0194_transport"/>
</dbReference>
<evidence type="ECO:0000313" key="5">
    <source>
        <dbReference type="EMBL" id="BBB30136.1"/>
    </source>
</evidence>
<feature type="transmembrane region" description="Helical" evidence="4">
    <location>
        <begin position="352"/>
        <end position="373"/>
    </location>
</feature>
<dbReference type="RefSeq" id="WP_201347345.1">
    <property type="nucleotide sequence ID" value="NZ_AP014546.1"/>
</dbReference>
<evidence type="ECO:0000256" key="4">
    <source>
        <dbReference type="SAM" id="Phobius"/>
    </source>
</evidence>
<dbReference type="Proteomes" id="UP000595332">
    <property type="component" value="Chromosome"/>
</dbReference>
<keyword evidence="5" id="KW-0378">Hydrolase</keyword>
<feature type="transmembrane region" description="Helical" evidence="4">
    <location>
        <begin position="220"/>
        <end position="240"/>
    </location>
</feature>
<dbReference type="EMBL" id="AP014546">
    <property type="protein sequence ID" value="BBB30136.1"/>
    <property type="molecule type" value="Genomic_DNA"/>
</dbReference>
<dbReference type="GO" id="GO:0030313">
    <property type="term" value="C:cell envelope"/>
    <property type="evidence" value="ECO:0007669"/>
    <property type="project" value="UniProtKB-SubCell"/>
</dbReference>
<keyword evidence="6" id="KW-1185">Reference proteome</keyword>
<feature type="transmembrane region" description="Helical" evidence="4">
    <location>
        <begin position="280"/>
        <end position="297"/>
    </location>
</feature>
<comment type="subcellular location">
    <subcellularLocation>
        <location evidence="1">Cell envelope</location>
    </subcellularLocation>
</comment>
<feature type="transmembrane region" description="Helical" evidence="4">
    <location>
        <begin position="247"/>
        <end position="268"/>
    </location>
</feature>
<dbReference type="PANTHER" id="PTHR32347">
    <property type="entry name" value="EFFLUX SYSTEM COMPONENT YKNX-RELATED"/>
    <property type="match status" value="1"/>
</dbReference>
<organism evidence="5 6">
    <name type="scientific">Neptunomonas japonica JAMM 1380</name>
    <dbReference type="NCBI Taxonomy" id="1441457"/>
    <lineage>
        <taxon>Bacteria</taxon>
        <taxon>Pseudomonadati</taxon>
        <taxon>Pseudomonadota</taxon>
        <taxon>Gammaproteobacteria</taxon>
        <taxon>Oceanospirillales</taxon>
        <taxon>Oceanospirillaceae</taxon>
        <taxon>Neptunomonas</taxon>
    </lineage>
</organism>
<name>A0A7R6SW71_9GAMM</name>
<evidence type="ECO:0000256" key="3">
    <source>
        <dbReference type="SAM" id="Coils"/>
    </source>
</evidence>
<evidence type="ECO:0000256" key="2">
    <source>
        <dbReference type="ARBA" id="ARBA00023054"/>
    </source>
</evidence>
<feature type="transmembrane region" description="Helical" evidence="4">
    <location>
        <begin position="379"/>
        <end position="403"/>
    </location>
</feature>